<evidence type="ECO:0000313" key="3">
    <source>
        <dbReference type="EMBL" id="MDT0307536.1"/>
    </source>
</evidence>
<evidence type="ECO:0008006" key="5">
    <source>
        <dbReference type="Google" id="ProtNLM"/>
    </source>
</evidence>
<evidence type="ECO:0000256" key="1">
    <source>
        <dbReference type="SAM" id="MobiDB-lite"/>
    </source>
</evidence>
<dbReference type="SUPFAM" id="SSF110296">
    <property type="entry name" value="Oligoxyloglucan reducing end-specific cellobiohydrolase"/>
    <property type="match status" value="1"/>
</dbReference>
<dbReference type="EMBL" id="JAVREN010000012">
    <property type="protein sequence ID" value="MDT0307536.1"/>
    <property type="molecule type" value="Genomic_DNA"/>
</dbReference>
<dbReference type="RefSeq" id="WP_311630484.1">
    <property type="nucleotide sequence ID" value="NZ_JAVREN010000012.1"/>
</dbReference>
<dbReference type="Proteomes" id="UP001183388">
    <property type="component" value="Unassembled WGS sequence"/>
</dbReference>
<reference evidence="4" key="1">
    <citation type="submission" date="2023-07" db="EMBL/GenBank/DDBJ databases">
        <title>30 novel species of actinomycetes from the DSMZ collection.</title>
        <authorList>
            <person name="Nouioui I."/>
        </authorList>
    </citation>
    <scope>NUCLEOTIDE SEQUENCE [LARGE SCALE GENOMIC DNA]</scope>
    <source>
        <strain evidence="4">DSM 44917</strain>
    </source>
</reference>
<feature type="region of interest" description="Disordered" evidence="1">
    <location>
        <begin position="28"/>
        <end position="75"/>
    </location>
</feature>
<keyword evidence="4" id="KW-1185">Reference proteome</keyword>
<evidence type="ECO:0000256" key="2">
    <source>
        <dbReference type="SAM" id="SignalP"/>
    </source>
</evidence>
<proteinExistence type="predicted"/>
<feature type="chain" id="PRO_5045450298" description="Photosynthesis system II assembly factor Ycf48/Hcf136-like domain-containing protein" evidence="2">
    <location>
        <begin position="30"/>
        <end position="339"/>
    </location>
</feature>
<name>A0ABU2L7J1_9ACTN</name>
<feature type="compositionally biased region" description="Acidic residues" evidence="1">
    <location>
        <begin position="51"/>
        <end position="60"/>
    </location>
</feature>
<sequence>MTRPPSPALRLPALAAAALSLALLVPACSSDSGSDSRGRRSDAGSSAGRDSDDDRDEDGADSGSGAGDDAPAEDGAQGAAGLWVAVGDGGTIRTSTDGSTWTQRESGTEEALRDVAWDPQAGWLAVGLEGTVLTSADGEVWTPRESGTEDLLQRVERREGQWVAHPYTGAAIVYTSGDGTSWQQADQPSLAGASGPARLTDLATDGQGTWLGIGEGGTYAGLIARSTDDGVAYEGVAGSPGFLTGITYGDGQWVAVGARAGTPFTATSADGLSWTNTDLPDTEGLWNPFQLSDIAYDGTGRWVLVAEDGAIYSGPDPATWTRHTVERQAFLHGIAFAPS</sequence>
<comment type="caution">
    <text evidence="3">The sequence shown here is derived from an EMBL/GenBank/DDBJ whole genome shotgun (WGS) entry which is preliminary data.</text>
</comment>
<feature type="region of interest" description="Disordered" evidence="1">
    <location>
        <begin position="88"/>
        <end position="110"/>
    </location>
</feature>
<feature type="compositionally biased region" description="Low complexity" evidence="1">
    <location>
        <begin position="61"/>
        <end position="75"/>
    </location>
</feature>
<protein>
    <recommendedName>
        <fullName evidence="5">Photosynthesis system II assembly factor Ycf48/Hcf136-like domain-containing protein</fullName>
    </recommendedName>
</protein>
<gene>
    <name evidence="3" type="ORF">RM780_11250</name>
</gene>
<feature type="signal peptide" evidence="2">
    <location>
        <begin position="1"/>
        <end position="29"/>
    </location>
</feature>
<evidence type="ECO:0000313" key="4">
    <source>
        <dbReference type="Proteomes" id="UP001183388"/>
    </source>
</evidence>
<organism evidence="3 4">
    <name type="scientific">Streptomyces boetiae</name>
    <dbReference type="NCBI Taxonomy" id="3075541"/>
    <lineage>
        <taxon>Bacteria</taxon>
        <taxon>Bacillati</taxon>
        <taxon>Actinomycetota</taxon>
        <taxon>Actinomycetes</taxon>
        <taxon>Kitasatosporales</taxon>
        <taxon>Streptomycetaceae</taxon>
        <taxon>Streptomyces</taxon>
    </lineage>
</organism>
<accession>A0ABU2L7J1</accession>
<keyword evidence="2" id="KW-0732">Signal</keyword>
<feature type="compositionally biased region" description="Polar residues" evidence="1">
    <location>
        <begin position="92"/>
        <end position="105"/>
    </location>
</feature>